<evidence type="ECO:0000313" key="1">
    <source>
        <dbReference type="EMBL" id="KAJ7625928.1"/>
    </source>
</evidence>
<organism evidence="1 2">
    <name type="scientific">Roridomyces roridus</name>
    <dbReference type="NCBI Taxonomy" id="1738132"/>
    <lineage>
        <taxon>Eukaryota</taxon>
        <taxon>Fungi</taxon>
        <taxon>Dikarya</taxon>
        <taxon>Basidiomycota</taxon>
        <taxon>Agaricomycotina</taxon>
        <taxon>Agaricomycetes</taxon>
        <taxon>Agaricomycetidae</taxon>
        <taxon>Agaricales</taxon>
        <taxon>Marasmiineae</taxon>
        <taxon>Mycenaceae</taxon>
        <taxon>Roridomyces</taxon>
    </lineage>
</organism>
<comment type="caution">
    <text evidence="1">The sequence shown here is derived from an EMBL/GenBank/DDBJ whole genome shotgun (WGS) entry which is preliminary data.</text>
</comment>
<accession>A0AAD7BN48</accession>
<gene>
    <name evidence="1" type="ORF">FB45DRAFT_1084695</name>
</gene>
<proteinExistence type="predicted"/>
<name>A0AAD7BN48_9AGAR</name>
<sequence>MPSKCASVVHRHEGASRNGLNHIPLGKKLPSFAELLDVAKPGFSPQDLGKKIASMLGIPNFETPRGLKLCHQTFGEISAILDTTFLQSRQQSADNRNAADRVAVAVLAISAGMAQDDDVLRSRFFTETDFLDKAMMLLHSSTVRQDVMAILSDVTHINNTEILLEMARRTSTILDSVELHWDELKYVEKAACVLSHGTTAALARSDRDSAIQIHVPRVLEFLLRVDTMAPLLFSPSTSSWPALGPPIWKLGSQRRFLFVKIGQEARQSEATPGSVRAKQVLAGYCREGQSYQAMCLKEDAQVLRLLERYKSDSQGDLSELAEELSNLVLRHESVVRSRLQRNRRLVDMTVACAAAVENSTGPTANILRLALLLSKRELQQASELVRASLELHPSVAFFYYVLAECNVNEYGVSSALVAEKGLECSSMTNFVRRRLRFHSAFSSLRIVSALVGASSEVTRLQEAQTLIEKGSRNAKAFVDVAHP</sequence>
<dbReference type="Proteomes" id="UP001221142">
    <property type="component" value="Unassembled WGS sequence"/>
</dbReference>
<dbReference type="AlphaFoldDB" id="A0AAD7BN48"/>
<dbReference type="EMBL" id="JARKIF010000012">
    <property type="protein sequence ID" value="KAJ7625928.1"/>
    <property type="molecule type" value="Genomic_DNA"/>
</dbReference>
<keyword evidence="2" id="KW-1185">Reference proteome</keyword>
<protein>
    <submittedName>
        <fullName evidence="1">Uncharacterized protein</fullName>
    </submittedName>
</protein>
<evidence type="ECO:0000313" key="2">
    <source>
        <dbReference type="Proteomes" id="UP001221142"/>
    </source>
</evidence>
<reference evidence="1" key="1">
    <citation type="submission" date="2023-03" db="EMBL/GenBank/DDBJ databases">
        <title>Massive genome expansion in bonnet fungi (Mycena s.s.) driven by repeated elements and novel gene families across ecological guilds.</title>
        <authorList>
            <consortium name="Lawrence Berkeley National Laboratory"/>
            <person name="Harder C.B."/>
            <person name="Miyauchi S."/>
            <person name="Viragh M."/>
            <person name="Kuo A."/>
            <person name="Thoen E."/>
            <person name="Andreopoulos B."/>
            <person name="Lu D."/>
            <person name="Skrede I."/>
            <person name="Drula E."/>
            <person name="Henrissat B."/>
            <person name="Morin E."/>
            <person name="Kohler A."/>
            <person name="Barry K."/>
            <person name="LaButti K."/>
            <person name="Morin E."/>
            <person name="Salamov A."/>
            <person name="Lipzen A."/>
            <person name="Mereny Z."/>
            <person name="Hegedus B."/>
            <person name="Baldrian P."/>
            <person name="Stursova M."/>
            <person name="Weitz H."/>
            <person name="Taylor A."/>
            <person name="Grigoriev I.V."/>
            <person name="Nagy L.G."/>
            <person name="Martin F."/>
            <person name="Kauserud H."/>
        </authorList>
    </citation>
    <scope>NUCLEOTIDE SEQUENCE</scope>
    <source>
        <strain evidence="1">9284</strain>
    </source>
</reference>